<evidence type="ECO:0000313" key="2">
    <source>
        <dbReference type="EMBL" id="GAU33106.1"/>
    </source>
</evidence>
<dbReference type="AlphaFoldDB" id="A0A2Z6MKK6"/>
<gene>
    <name evidence="2" type="ORF">TSUD_259570</name>
</gene>
<keyword evidence="3" id="KW-1185">Reference proteome</keyword>
<feature type="region of interest" description="Disordered" evidence="1">
    <location>
        <begin position="28"/>
        <end position="61"/>
    </location>
</feature>
<name>A0A2Z6MKK6_TRISU</name>
<organism evidence="2 3">
    <name type="scientific">Trifolium subterraneum</name>
    <name type="common">Subterranean clover</name>
    <dbReference type="NCBI Taxonomy" id="3900"/>
    <lineage>
        <taxon>Eukaryota</taxon>
        <taxon>Viridiplantae</taxon>
        <taxon>Streptophyta</taxon>
        <taxon>Embryophyta</taxon>
        <taxon>Tracheophyta</taxon>
        <taxon>Spermatophyta</taxon>
        <taxon>Magnoliopsida</taxon>
        <taxon>eudicotyledons</taxon>
        <taxon>Gunneridae</taxon>
        <taxon>Pentapetalae</taxon>
        <taxon>rosids</taxon>
        <taxon>fabids</taxon>
        <taxon>Fabales</taxon>
        <taxon>Fabaceae</taxon>
        <taxon>Papilionoideae</taxon>
        <taxon>50 kb inversion clade</taxon>
        <taxon>NPAAA clade</taxon>
        <taxon>Hologalegina</taxon>
        <taxon>IRL clade</taxon>
        <taxon>Trifolieae</taxon>
        <taxon>Trifolium</taxon>
    </lineage>
</organism>
<dbReference type="EMBL" id="DF973516">
    <property type="protein sequence ID" value="GAU33106.1"/>
    <property type="molecule type" value="Genomic_DNA"/>
</dbReference>
<reference evidence="3" key="1">
    <citation type="journal article" date="2017" name="Front. Plant Sci.">
        <title>Climate Clever Clovers: New Paradigm to Reduce the Environmental Footprint of Ruminants by Breeding Low Methanogenic Forages Utilizing Haplotype Variation.</title>
        <authorList>
            <person name="Kaur P."/>
            <person name="Appels R."/>
            <person name="Bayer P.E."/>
            <person name="Keeble-Gagnere G."/>
            <person name="Wang J."/>
            <person name="Hirakawa H."/>
            <person name="Shirasawa K."/>
            <person name="Vercoe P."/>
            <person name="Stefanova K."/>
            <person name="Durmic Z."/>
            <person name="Nichols P."/>
            <person name="Revell C."/>
            <person name="Isobe S.N."/>
            <person name="Edwards D."/>
            <person name="Erskine W."/>
        </authorList>
    </citation>
    <scope>NUCLEOTIDE SEQUENCE [LARGE SCALE GENOMIC DNA]</scope>
    <source>
        <strain evidence="3">cv. Daliak</strain>
    </source>
</reference>
<evidence type="ECO:0000256" key="1">
    <source>
        <dbReference type="SAM" id="MobiDB-lite"/>
    </source>
</evidence>
<evidence type="ECO:0000313" key="3">
    <source>
        <dbReference type="Proteomes" id="UP000242715"/>
    </source>
</evidence>
<dbReference type="Proteomes" id="UP000242715">
    <property type="component" value="Unassembled WGS sequence"/>
</dbReference>
<sequence>MVYHSRVLSLINDGPEVETSVDSTIQTAQPSGVDGQEEAYQKTSTQFKHEIETCNSETTKQ</sequence>
<accession>A0A2Z6MKK6</accession>
<protein>
    <submittedName>
        <fullName evidence="2">Uncharacterized protein</fullName>
    </submittedName>
</protein>
<proteinExistence type="predicted"/>